<dbReference type="GO" id="GO:0030246">
    <property type="term" value="F:carbohydrate binding"/>
    <property type="evidence" value="ECO:0007669"/>
    <property type="project" value="InterPro"/>
</dbReference>
<protein>
    <recommendedName>
        <fullName evidence="4">Galactose mutarotase-like protein</fullName>
    </recommendedName>
</protein>
<name>A0A316YIM0_9BASI</name>
<keyword evidence="3" id="KW-1185">Reference proteome</keyword>
<sequence length="285" mass="30297">MPPQLAGGDDIGGKLGRSAGTLRVEYRAHILDDCKATPVNLTQHWGFNLSASSKQKQDKSNKIDDHTIRLIAYPGEDSPGIRRLETDGRGLPTGKLADIAAGDAHDLAEAGEHGLGRRVGARMPDGGFDHFYVWGFPTFTPPPPGAHPSMMTNTQGPDLTRCILHAPDTHLSLVFRTNQAGVQFYSANGQPPSPAPASQSGGRRKTLHSAAAAAATSSAEETGSTGAGADEEGNAERSAAFLEFGMPHATFLHKELIDALQGHDTVLGPMENYSNWVEVELWKGS</sequence>
<gene>
    <name evidence="2" type="ORF">FA10DRAFT_267547</name>
</gene>
<dbReference type="GeneID" id="37043871"/>
<dbReference type="GO" id="GO:0033499">
    <property type="term" value="P:galactose catabolic process via UDP-galactose, Leloir pathway"/>
    <property type="evidence" value="ECO:0007669"/>
    <property type="project" value="TreeGrafter"/>
</dbReference>
<dbReference type="RefSeq" id="XP_025376124.1">
    <property type="nucleotide sequence ID" value="XM_025521955.1"/>
</dbReference>
<dbReference type="InterPro" id="IPR011013">
    <property type="entry name" value="Gal_mutarotase_sf_dom"/>
</dbReference>
<dbReference type="InterPro" id="IPR008183">
    <property type="entry name" value="Aldose_1/G6P_1-epimerase"/>
</dbReference>
<feature type="compositionally biased region" description="Low complexity" evidence="1">
    <location>
        <begin position="186"/>
        <end position="201"/>
    </location>
</feature>
<dbReference type="Proteomes" id="UP000245768">
    <property type="component" value="Unassembled WGS sequence"/>
</dbReference>
<proteinExistence type="predicted"/>
<organism evidence="2 3">
    <name type="scientific">Acaromyces ingoldii</name>
    <dbReference type="NCBI Taxonomy" id="215250"/>
    <lineage>
        <taxon>Eukaryota</taxon>
        <taxon>Fungi</taxon>
        <taxon>Dikarya</taxon>
        <taxon>Basidiomycota</taxon>
        <taxon>Ustilaginomycotina</taxon>
        <taxon>Exobasidiomycetes</taxon>
        <taxon>Exobasidiales</taxon>
        <taxon>Cryptobasidiaceae</taxon>
        <taxon>Acaromyces</taxon>
    </lineage>
</organism>
<dbReference type="PANTHER" id="PTHR10091">
    <property type="entry name" value="ALDOSE-1-EPIMERASE"/>
    <property type="match status" value="1"/>
</dbReference>
<reference evidence="2 3" key="1">
    <citation type="journal article" date="2018" name="Mol. Biol. Evol.">
        <title>Broad Genomic Sampling Reveals a Smut Pathogenic Ancestry of the Fungal Clade Ustilaginomycotina.</title>
        <authorList>
            <person name="Kijpornyongpan T."/>
            <person name="Mondo S.J."/>
            <person name="Barry K."/>
            <person name="Sandor L."/>
            <person name="Lee J."/>
            <person name="Lipzen A."/>
            <person name="Pangilinan J."/>
            <person name="LaButti K."/>
            <person name="Hainaut M."/>
            <person name="Henrissat B."/>
            <person name="Grigoriev I.V."/>
            <person name="Spatafora J.W."/>
            <person name="Aime M.C."/>
        </authorList>
    </citation>
    <scope>NUCLEOTIDE SEQUENCE [LARGE SCALE GENOMIC DNA]</scope>
    <source>
        <strain evidence="2 3">MCA 4198</strain>
    </source>
</reference>
<dbReference type="InterPro" id="IPR014718">
    <property type="entry name" value="GH-type_carb-bd"/>
</dbReference>
<dbReference type="STRING" id="215250.A0A316YIM0"/>
<dbReference type="SUPFAM" id="SSF74650">
    <property type="entry name" value="Galactose mutarotase-like"/>
    <property type="match status" value="1"/>
</dbReference>
<evidence type="ECO:0000313" key="3">
    <source>
        <dbReference type="Proteomes" id="UP000245768"/>
    </source>
</evidence>
<dbReference type="Gene3D" id="2.70.98.10">
    <property type="match status" value="1"/>
</dbReference>
<evidence type="ECO:0008006" key="4">
    <source>
        <dbReference type="Google" id="ProtNLM"/>
    </source>
</evidence>
<dbReference type="GO" id="GO:0004034">
    <property type="term" value="F:aldose 1-epimerase activity"/>
    <property type="evidence" value="ECO:0007669"/>
    <property type="project" value="TreeGrafter"/>
</dbReference>
<evidence type="ECO:0000313" key="2">
    <source>
        <dbReference type="EMBL" id="PWN88926.1"/>
    </source>
</evidence>
<dbReference type="Pfam" id="PF01263">
    <property type="entry name" value="Aldose_epim"/>
    <property type="match status" value="1"/>
</dbReference>
<dbReference type="OrthoDB" id="274691at2759"/>
<evidence type="ECO:0000256" key="1">
    <source>
        <dbReference type="SAM" id="MobiDB-lite"/>
    </source>
</evidence>
<dbReference type="AlphaFoldDB" id="A0A316YIM0"/>
<feature type="region of interest" description="Disordered" evidence="1">
    <location>
        <begin position="185"/>
        <end position="233"/>
    </location>
</feature>
<dbReference type="EMBL" id="KZ819637">
    <property type="protein sequence ID" value="PWN88926.1"/>
    <property type="molecule type" value="Genomic_DNA"/>
</dbReference>
<dbReference type="GO" id="GO:0006006">
    <property type="term" value="P:glucose metabolic process"/>
    <property type="evidence" value="ECO:0007669"/>
    <property type="project" value="TreeGrafter"/>
</dbReference>
<accession>A0A316YIM0</accession>
<dbReference type="InParanoid" id="A0A316YIM0"/>
<dbReference type="PANTHER" id="PTHR10091:SF0">
    <property type="entry name" value="GALACTOSE MUTAROTASE"/>
    <property type="match status" value="1"/>
</dbReference>
<feature type="compositionally biased region" description="Low complexity" evidence="1">
    <location>
        <begin position="209"/>
        <end position="228"/>
    </location>
</feature>